<sequence>MSAAPLPAFAAYGIELEYMIVDAQTLSLRPVADTLLSELAGAPAAEVDRGGLAWSNELVLHVLELKNARPSPDLPALAAAFQSEVGAVGRRLAAMGARLMPSAAHPWMDPHTETHLWPGEHAAIYRAYDRIFGCRSHGWANLQSMHVNLPFADDGEFARLHAAVRLLLPILPALAASSPIADGGDSGFLDFRMEAYRSHVLKIPALIGAVIPDALASRLDHARALATMYRDLAPFDSEGVLRHEWVNARGAIPRFDRHAVEIRVIDVQECPRADLAVAAATIASVRALYEGRWGTLEGQREIATDALAQILRACIHDAELTVIEDAAYLRLLGYPGGRCEARELWHHLIGTMPGEERRHWGEALDLLLARGPLARRILRAVAADFRRDNLRAVYGELCRCLEEGRMFLA</sequence>
<keyword evidence="1" id="KW-0436">Ligase</keyword>
<dbReference type="SUPFAM" id="SSF55931">
    <property type="entry name" value="Glutamine synthetase/guanido kinase"/>
    <property type="match status" value="1"/>
</dbReference>
<organism evidence="1">
    <name type="scientific">mine drainage metagenome</name>
    <dbReference type="NCBI Taxonomy" id="410659"/>
    <lineage>
        <taxon>unclassified sequences</taxon>
        <taxon>metagenomes</taxon>
        <taxon>ecological metagenomes</taxon>
    </lineage>
</organism>
<dbReference type="Pfam" id="PF04107">
    <property type="entry name" value="GCS2"/>
    <property type="match status" value="1"/>
</dbReference>
<protein>
    <submittedName>
        <fullName evidence="1">Glutamate--cysteine ligase</fullName>
        <ecNumber evidence="1">6.3.2.2</ecNumber>
    </submittedName>
</protein>
<proteinExistence type="predicted"/>
<dbReference type="InterPro" id="IPR050141">
    <property type="entry name" value="GCL_type2/YbdK_subfam"/>
</dbReference>
<gene>
    <name evidence="1" type="primary">gshA_1</name>
    <name evidence="1" type="ORF">GALL_217580</name>
</gene>
<dbReference type="PANTHER" id="PTHR36510">
    <property type="entry name" value="GLUTAMATE--CYSTEINE LIGASE 2-RELATED"/>
    <property type="match status" value="1"/>
</dbReference>
<dbReference type="GO" id="GO:0004357">
    <property type="term" value="F:glutamate-cysteine ligase activity"/>
    <property type="evidence" value="ECO:0007669"/>
    <property type="project" value="UniProtKB-EC"/>
</dbReference>
<name>A0A1J5RKG1_9ZZZZ</name>
<reference evidence="1" key="1">
    <citation type="submission" date="2016-10" db="EMBL/GenBank/DDBJ databases">
        <title>Sequence of Gallionella enrichment culture.</title>
        <authorList>
            <person name="Poehlein A."/>
            <person name="Muehling M."/>
            <person name="Daniel R."/>
        </authorList>
    </citation>
    <scope>NUCLEOTIDE SEQUENCE</scope>
</reference>
<dbReference type="InterPro" id="IPR014746">
    <property type="entry name" value="Gln_synth/guanido_kin_cat_dom"/>
</dbReference>
<accession>A0A1J5RKG1</accession>
<dbReference type="EMBL" id="MLJW01000152">
    <property type="protein sequence ID" value="OIQ96241.1"/>
    <property type="molecule type" value="Genomic_DNA"/>
</dbReference>
<evidence type="ECO:0000313" key="1">
    <source>
        <dbReference type="EMBL" id="OIQ96241.1"/>
    </source>
</evidence>
<dbReference type="AlphaFoldDB" id="A0A1J5RKG1"/>
<dbReference type="InterPro" id="IPR006336">
    <property type="entry name" value="GCS2"/>
</dbReference>
<dbReference type="EC" id="6.3.2.2" evidence="1"/>
<dbReference type="PANTHER" id="PTHR36510:SF1">
    <property type="entry name" value="GLUTAMATE--CYSTEINE LIGASE 2-RELATED"/>
    <property type="match status" value="1"/>
</dbReference>
<dbReference type="GO" id="GO:0042398">
    <property type="term" value="P:modified amino acid biosynthetic process"/>
    <property type="evidence" value="ECO:0007669"/>
    <property type="project" value="InterPro"/>
</dbReference>
<dbReference type="Gene3D" id="3.30.590.20">
    <property type="match status" value="1"/>
</dbReference>
<comment type="caution">
    <text evidence="1">The sequence shown here is derived from an EMBL/GenBank/DDBJ whole genome shotgun (WGS) entry which is preliminary data.</text>
</comment>